<keyword evidence="8" id="KW-1185">Reference proteome</keyword>
<dbReference type="EC" id="3.6.1.41" evidence="5"/>
<evidence type="ECO:0000259" key="6">
    <source>
        <dbReference type="Pfam" id="PF00149"/>
    </source>
</evidence>
<feature type="domain" description="Calcineurin-like phosphoesterase" evidence="6">
    <location>
        <begin position="3"/>
        <end position="120"/>
    </location>
</feature>
<evidence type="ECO:0000256" key="4">
    <source>
        <dbReference type="ARBA" id="ARBA00049417"/>
    </source>
</evidence>
<accession>A0A8D4VMQ9</accession>
<sequence>MALYAIGDIQGCYTSLLRLLDKLSFDPTADRLWFTGDLVNRGPHSLDTLRFVKQLGDAAVTVLGNHDLHLLAVAARKRKPHRKDTLDEVLAAPDVDELLDWLRRRPLLHWQAPYCLVHAGLPPQWDLATAASCAAEVEAVLRSDNYQAFFDHMYGDVPYQWSPQLEGWERLRFVTNCLTRLRYCDKDGRLDLTFKGAPSTQDAHLAPWFAAPNRRNRETEIVFGHWSTLGFYAGDGCYCLDSGCLWGGELTALRLDGEKRRTSVSCRASLPPGSVNT</sequence>
<evidence type="ECO:0000256" key="1">
    <source>
        <dbReference type="ARBA" id="ARBA00003413"/>
    </source>
</evidence>
<dbReference type="NCBIfam" id="NF001204">
    <property type="entry name" value="PRK00166.1"/>
    <property type="match status" value="1"/>
</dbReference>
<comment type="function">
    <text evidence="1 5">Hydrolyzes diadenosine 5',5'''-P1,P4-tetraphosphate to yield ADP.</text>
</comment>
<name>A0A8D4VMQ9_9GAMM</name>
<dbReference type="NCBIfam" id="TIGR00668">
    <property type="entry name" value="apaH"/>
    <property type="match status" value="1"/>
</dbReference>
<dbReference type="AlphaFoldDB" id="A0A8D4VMQ9"/>
<dbReference type="PANTHER" id="PTHR40942:SF4">
    <property type="entry name" value="CYTOCHROME C5"/>
    <property type="match status" value="1"/>
</dbReference>
<dbReference type="Gene3D" id="3.60.21.10">
    <property type="match status" value="1"/>
</dbReference>
<comment type="similarity">
    <text evidence="2 5">Belongs to the Ap4A hydrolase family.</text>
</comment>
<dbReference type="KEGG" id="moz:MoryE10_00080"/>
<protein>
    <recommendedName>
        <fullName evidence="5">Bis(5'-nucleosyl)-tetraphosphatase, symmetrical</fullName>
        <ecNumber evidence="5">3.6.1.41</ecNumber>
    </recommendedName>
    <alternativeName>
        <fullName evidence="5">Ap4A hydrolase</fullName>
    </alternativeName>
    <alternativeName>
        <fullName evidence="5">Diadenosine 5',5'''-P1,P4-tetraphosphate pyrophosphohydrolase</fullName>
    </alternativeName>
    <alternativeName>
        <fullName evidence="5">Diadenosine tetraphosphatase</fullName>
    </alternativeName>
</protein>
<organism evidence="7 8">
    <name type="scientific">Methylogaea oryzae</name>
    <dbReference type="NCBI Taxonomy" id="1295382"/>
    <lineage>
        <taxon>Bacteria</taxon>
        <taxon>Pseudomonadati</taxon>
        <taxon>Pseudomonadota</taxon>
        <taxon>Gammaproteobacteria</taxon>
        <taxon>Methylococcales</taxon>
        <taxon>Methylococcaceae</taxon>
        <taxon>Methylogaea</taxon>
    </lineage>
</organism>
<evidence type="ECO:0000313" key="7">
    <source>
        <dbReference type="EMBL" id="BBL69402.1"/>
    </source>
</evidence>
<keyword evidence="3 5" id="KW-0378">Hydrolase</keyword>
<dbReference type="InterPro" id="IPR004843">
    <property type="entry name" value="Calcineurin-like_PHP"/>
</dbReference>
<dbReference type="SUPFAM" id="SSF56300">
    <property type="entry name" value="Metallo-dependent phosphatases"/>
    <property type="match status" value="1"/>
</dbReference>
<gene>
    <name evidence="5 7" type="primary">apaH</name>
    <name evidence="7" type="ORF">MoryE10_00080</name>
</gene>
<evidence type="ECO:0000256" key="3">
    <source>
        <dbReference type="ARBA" id="ARBA00022801"/>
    </source>
</evidence>
<dbReference type="InterPro" id="IPR029052">
    <property type="entry name" value="Metallo-depent_PP-like"/>
</dbReference>
<dbReference type="InterPro" id="IPR004617">
    <property type="entry name" value="ApaH"/>
</dbReference>
<dbReference type="CDD" id="cd07422">
    <property type="entry name" value="MPP_ApaH"/>
    <property type="match status" value="1"/>
</dbReference>
<dbReference type="RefSeq" id="WP_054772788.1">
    <property type="nucleotide sequence ID" value="NZ_AP019782.1"/>
</dbReference>
<reference evidence="7" key="1">
    <citation type="submission" date="2019-06" db="EMBL/GenBank/DDBJ databases">
        <title>Complete genome sequence of Methylogaea oryzae strain JCM16910.</title>
        <authorList>
            <person name="Asakawa S."/>
        </authorList>
    </citation>
    <scope>NUCLEOTIDE SEQUENCE</scope>
    <source>
        <strain evidence="7">E10</strain>
    </source>
</reference>
<dbReference type="Pfam" id="PF00149">
    <property type="entry name" value="Metallophos"/>
    <property type="match status" value="1"/>
</dbReference>
<evidence type="ECO:0000313" key="8">
    <source>
        <dbReference type="Proteomes" id="UP000824988"/>
    </source>
</evidence>
<comment type="catalytic activity">
    <reaction evidence="4 5">
        <text>P(1),P(4)-bis(5'-adenosyl) tetraphosphate + H2O = 2 ADP + 2 H(+)</text>
        <dbReference type="Rhea" id="RHEA:24252"/>
        <dbReference type="ChEBI" id="CHEBI:15377"/>
        <dbReference type="ChEBI" id="CHEBI:15378"/>
        <dbReference type="ChEBI" id="CHEBI:58141"/>
        <dbReference type="ChEBI" id="CHEBI:456216"/>
        <dbReference type="EC" id="3.6.1.41"/>
    </reaction>
</comment>
<proteinExistence type="inferred from homology"/>
<dbReference type="Proteomes" id="UP000824988">
    <property type="component" value="Chromosome"/>
</dbReference>
<dbReference type="GO" id="GO:0008803">
    <property type="term" value="F:bis(5'-nucleosyl)-tetraphosphatase (symmetrical) activity"/>
    <property type="evidence" value="ECO:0007669"/>
    <property type="project" value="UniProtKB-UniRule"/>
</dbReference>
<dbReference type="EMBL" id="AP019782">
    <property type="protein sequence ID" value="BBL69402.1"/>
    <property type="molecule type" value="Genomic_DNA"/>
</dbReference>
<evidence type="ECO:0000256" key="2">
    <source>
        <dbReference type="ARBA" id="ARBA00005419"/>
    </source>
</evidence>
<evidence type="ECO:0000256" key="5">
    <source>
        <dbReference type="HAMAP-Rule" id="MF_00199"/>
    </source>
</evidence>
<dbReference type="PIRSF" id="PIRSF000903">
    <property type="entry name" value="B5n-ttraPtase_sm"/>
    <property type="match status" value="1"/>
</dbReference>
<dbReference type="HAMAP" id="MF_00199">
    <property type="entry name" value="ApaH"/>
    <property type="match status" value="1"/>
</dbReference>
<dbReference type="PANTHER" id="PTHR40942">
    <property type="match status" value="1"/>
</dbReference>